<evidence type="ECO:0000313" key="1">
    <source>
        <dbReference type="EnsemblPlants" id="AVESA.00010b.r2.2AG0261080.1.CDS"/>
    </source>
</evidence>
<evidence type="ECO:0000313" key="2">
    <source>
        <dbReference type="Proteomes" id="UP001732700"/>
    </source>
</evidence>
<keyword evidence="2" id="KW-1185">Reference proteome</keyword>
<accession>A0ACD5UK42</accession>
<sequence length="585" mass="66714">MRYDIIKGICNGLHFLHEECHIVHLDLKPTNILMDSTMIPKIADFGLSRIFGEQQSRILTDNPEGTCGYMAPEYLTQGVVSKKADIFSLGVIVIEIITGHRDYPYFHQDSDNNTTTHLQQFTKKVLGRWTNKLMSTPNNISMESSTRQLRKCIAIALECVDPTMEKRPTTKDIIEMLNGVDKMKAHNKMQSDTLCKEQLLVMNPIGTLEQITRQNVTVTISGPREIEHPIDKPTKIEHPFIQTIRPKEICDLPMVSLNASQTKPWIVTGHDGGYIDIFDYEMQKSIGSYTGDGYRDATTIKFIERKQWFIAGSLSGYITVYTYEREVKKITSFRANDKYLFPIDSLAVHPTQPYVLSSCRGYIQLWDWEKNWQCIQTFEKRWCHADEYDLTFNPNDTNEFASANLSKVTIWNLDSLKSYYTLCGHLDKVNCLAFFTHVNNKRYLITGSNDKTAKIWDMQKRACVHTLDGFISPVIFVASPPHFSVLITGTRDGTIHLWSATNFRFKKVINIGSPEGVYGLPCLTGSGRVVMESESALFMIDILDEESADVPKKPMSSYFKMVYTGYAFALITVVCIPLICFVYQV</sequence>
<dbReference type="Proteomes" id="UP001732700">
    <property type="component" value="Chromosome 2A"/>
</dbReference>
<organism evidence="1 2">
    <name type="scientific">Avena sativa</name>
    <name type="common">Oat</name>
    <dbReference type="NCBI Taxonomy" id="4498"/>
    <lineage>
        <taxon>Eukaryota</taxon>
        <taxon>Viridiplantae</taxon>
        <taxon>Streptophyta</taxon>
        <taxon>Embryophyta</taxon>
        <taxon>Tracheophyta</taxon>
        <taxon>Spermatophyta</taxon>
        <taxon>Magnoliopsida</taxon>
        <taxon>Liliopsida</taxon>
        <taxon>Poales</taxon>
        <taxon>Poaceae</taxon>
        <taxon>BOP clade</taxon>
        <taxon>Pooideae</taxon>
        <taxon>Poodae</taxon>
        <taxon>Poeae</taxon>
        <taxon>Poeae Chloroplast Group 1 (Aveneae type)</taxon>
        <taxon>Aveninae</taxon>
        <taxon>Avena</taxon>
    </lineage>
</organism>
<name>A0ACD5UK42_AVESA</name>
<dbReference type="EnsemblPlants" id="AVESA.00010b.r2.2AG0261080.1">
    <property type="protein sequence ID" value="AVESA.00010b.r2.2AG0261080.1.CDS"/>
    <property type="gene ID" value="AVESA.00010b.r2.2AG0261080"/>
</dbReference>
<reference evidence="1" key="1">
    <citation type="submission" date="2021-05" db="EMBL/GenBank/DDBJ databases">
        <authorList>
            <person name="Scholz U."/>
            <person name="Mascher M."/>
            <person name="Fiebig A."/>
        </authorList>
    </citation>
    <scope>NUCLEOTIDE SEQUENCE [LARGE SCALE GENOMIC DNA]</scope>
</reference>
<proteinExistence type="predicted"/>
<protein>
    <submittedName>
        <fullName evidence="1">Uncharacterized protein</fullName>
    </submittedName>
</protein>
<reference evidence="1" key="2">
    <citation type="submission" date="2025-09" db="UniProtKB">
        <authorList>
            <consortium name="EnsemblPlants"/>
        </authorList>
    </citation>
    <scope>IDENTIFICATION</scope>
</reference>